<sequence length="329" mass="35754">MASSESVDGDDGPTINDELRATGQIPDDKDDMGDAAHLLFGRSAAPTNRDDAAASAAATSDTASLALSTTTVVPPMLYTFGSVPKYAIPDNGMQIFYVKVAQIKEEEGLHWPLHVYGLIATRDSIDPRRNLIFHRTRDNCQTVTEEVPFLQLTGPSRAVVLVDPVRFEVQLKSKGRTESEDKVICFDILNSQLASGYVGYCRPRIFTSHLRCNQSKLEFAFAVLARSVEATIRVEIVDGAWPEHLGGRVTTRTASIHHEGIVPADSGGGRMPVSGSGVIELTRRVVCVELSGELEVDVVAFRVVDNIYSDAAKDSVVFTPKRAAISYDT</sequence>
<evidence type="ECO:0000313" key="4">
    <source>
        <dbReference type="Proteomes" id="UP000604825"/>
    </source>
</evidence>
<dbReference type="PANTHER" id="PTHR33065:SF88">
    <property type="entry name" value="OS11G0104220 PROTEIN"/>
    <property type="match status" value="1"/>
</dbReference>
<proteinExistence type="predicted"/>
<evidence type="ECO:0000259" key="2">
    <source>
        <dbReference type="Pfam" id="PF20241"/>
    </source>
</evidence>
<dbReference type="InterPro" id="IPR046533">
    <property type="entry name" value="DUF6598"/>
</dbReference>
<reference evidence="3" key="1">
    <citation type="submission" date="2020-10" db="EMBL/GenBank/DDBJ databases">
        <authorList>
            <person name="Han B."/>
            <person name="Lu T."/>
            <person name="Zhao Q."/>
            <person name="Huang X."/>
            <person name="Zhao Y."/>
        </authorList>
    </citation>
    <scope>NUCLEOTIDE SEQUENCE</scope>
</reference>
<dbReference type="AlphaFoldDB" id="A0A811NS91"/>
<evidence type="ECO:0000256" key="1">
    <source>
        <dbReference type="SAM" id="MobiDB-lite"/>
    </source>
</evidence>
<name>A0A811NS91_9POAL</name>
<gene>
    <name evidence="3" type="ORF">NCGR_LOCUS19858</name>
</gene>
<feature type="region of interest" description="Disordered" evidence="1">
    <location>
        <begin position="1"/>
        <end position="32"/>
    </location>
</feature>
<protein>
    <recommendedName>
        <fullName evidence="2">DUF6598 domain-containing protein</fullName>
    </recommendedName>
</protein>
<feature type="domain" description="DUF6598" evidence="2">
    <location>
        <begin position="93"/>
        <end position="326"/>
    </location>
</feature>
<dbReference type="PANTHER" id="PTHR33065">
    <property type="entry name" value="OS07G0486400 PROTEIN"/>
    <property type="match status" value="1"/>
</dbReference>
<comment type="caution">
    <text evidence="3">The sequence shown here is derived from an EMBL/GenBank/DDBJ whole genome shotgun (WGS) entry which is preliminary data.</text>
</comment>
<keyword evidence="4" id="KW-1185">Reference proteome</keyword>
<evidence type="ECO:0000313" key="3">
    <source>
        <dbReference type="EMBL" id="CAD6229248.1"/>
    </source>
</evidence>
<dbReference type="Pfam" id="PF20241">
    <property type="entry name" value="DUF6598"/>
    <property type="match status" value="1"/>
</dbReference>
<dbReference type="EMBL" id="CAJGYO010000005">
    <property type="protein sequence ID" value="CAD6229248.1"/>
    <property type="molecule type" value="Genomic_DNA"/>
</dbReference>
<organism evidence="3 4">
    <name type="scientific">Miscanthus lutarioriparius</name>
    <dbReference type="NCBI Taxonomy" id="422564"/>
    <lineage>
        <taxon>Eukaryota</taxon>
        <taxon>Viridiplantae</taxon>
        <taxon>Streptophyta</taxon>
        <taxon>Embryophyta</taxon>
        <taxon>Tracheophyta</taxon>
        <taxon>Spermatophyta</taxon>
        <taxon>Magnoliopsida</taxon>
        <taxon>Liliopsida</taxon>
        <taxon>Poales</taxon>
        <taxon>Poaceae</taxon>
        <taxon>PACMAD clade</taxon>
        <taxon>Panicoideae</taxon>
        <taxon>Andropogonodae</taxon>
        <taxon>Andropogoneae</taxon>
        <taxon>Saccharinae</taxon>
        <taxon>Miscanthus</taxon>
    </lineage>
</organism>
<dbReference type="OrthoDB" id="656151at2759"/>
<dbReference type="Proteomes" id="UP000604825">
    <property type="component" value="Unassembled WGS sequence"/>
</dbReference>
<accession>A0A811NS91</accession>